<feature type="non-terminal residue" evidence="1">
    <location>
        <position position="143"/>
    </location>
</feature>
<gene>
    <name evidence="1" type="ORF">AB205_0139270</name>
</gene>
<sequence length="143" mass="16339">MREDWRPLVFSVFCRCALDSLRGEVGGRLTFLFSSGVCWTGCKGRLEACSFFSFLQMCVGPAMREDWRPLVFSLFFRCALDRLRGEVGGRLSFLFSSDVCWTGYEGRLEAACLFSFLQVCIGPSKRGGWRPFVFSLFFRCVLD</sequence>
<dbReference type="EMBL" id="KZ369286">
    <property type="protein sequence ID" value="PIO10338.1"/>
    <property type="molecule type" value="Genomic_DNA"/>
</dbReference>
<accession>A0A2G9Q3Z6</accession>
<organism evidence="1 2">
    <name type="scientific">Aquarana catesbeiana</name>
    <name type="common">American bullfrog</name>
    <name type="synonym">Rana catesbeiana</name>
    <dbReference type="NCBI Taxonomy" id="8400"/>
    <lineage>
        <taxon>Eukaryota</taxon>
        <taxon>Metazoa</taxon>
        <taxon>Chordata</taxon>
        <taxon>Craniata</taxon>
        <taxon>Vertebrata</taxon>
        <taxon>Euteleostomi</taxon>
        <taxon>Amphibia</taxon>
        <taxon>Batrachia</taxon>
        <taxon>Anura</taxon>
        <taxon>Neobatrachia</taxon>
        <taxon>Ranoidea</taxon>
        <taxon>Ranidae</taxon>
        <taxon>Aquarana</taxon>
    </lineage>
</organism>
<evidence type="ECO:0000313" key="2">
    <source>
        <dbReference type="Proteomes" id="UP000228934"/>
    </source>
</evidence>
<protein>
    <submittedName>
        <fullName evidence="1">Uncharacterized protein</fullName>
    </submittedName>
</protein>
<dbReference type="Proteomes" id="UP000228934">
    <property type="component" value="Unassembled WGS sequence"/>
</dbReference>
<dbReference type="AlphaFoldDB" id="A0A2G9Q3Z6"/>
<keyword evidence="2" id="KW-1185">Reference proteome</keyword>
<reference evidence="2" key="1">
    <citation type="journal article" date="2017" name="Nat. Commun.">
        <title>The North American bullfrog draft genome provides insight into hormonal regulation of long noncoding RNA.</title>
        <authorList>
            <person name="Hammond S.A."/>
            <person name="Warren R.L."/>
            <person name="Vandervalk B.P."/>
            <person name="Kucuk E."/>
            <person name="Khan H."/>
            <person name="Gibb E.A."/>
            <person name="Pandoh P."/>
            <person name="Kirk H."/>
            <person name="Zhao Y."/>
            <person name="Jones M."/>
            <person name="Mungall A.J."/>
            <person name="Coope R."/>
            <person name="Pleasance S."/>
            <person name="Moore R.A."/>
            <person name="Holt R.A."/>
            <person name="Round J.M."/>
            <person name="Ohora S."/>
            <person name="Walle B.V."/>
            <person name="Veldhoen N."/>
            <person name="Helbing C.C."/>
            <person name="Birol I."/>
        </authorList>
    </citation>
    <scope>NUCLEOTIDE SEQUENCE [LARGE SCALE GENOMIC DNA]</scope>
</reference>
<name>A0A2G9Q3Z6_AQUCT</name>
<proteinExistence type="predicted"/>
<evidence type="ECO:0000313" key="1">
    <source>
        <dbReference type="EMBL" id="PIO10338.1"/>
    </source>
</evidence>